<accession>A0AAD5Y0Q2</accession>
<sequence length="339" mass="37540">MTKLTGITYQELRQTANDAVPQDAPKGQFFDQVNQAVQLMNIVHPLESWTANSSSKGVQISKLSITNLDHQFFRGDLLVENRSLYEFLSALTTMGVRGNWDGRYDGGKMLKRISNSATLVLSAQKGQMFVAGREFATVNHVQYVDENTVDLIITSVEDEIIPPVARGKVRGHILLNGWRIEKKGDNLQVAYICHVDPKGIPVAIFSMVQGETAMQVLSVADYFKKHSAQPVILKHPEYALGADVVLKAHDMGTEKKVVLEYSVSESQEAKKGRVCLALPSTFKSGFEIKANACVRAALIPDNDLWKNMKAVEIWVESAPVDIVVEITPAKEFLLNGNKL</sequence>
<dbReference type="PROSITE" id="PS50848">
    <property type="entry name" value="START"/>
    <property type="match status" value="1"/>
</dbReference>
<gene>
    <name evidence="2" type="ORF">HK103_001790</name>
</gene>
<dbReference type="InterPro" id="IPR051213">
    <property type="entry name" value="START_lipid_transfer"/>
</dbReference>
<evidence type="ECO:0000313" key="2">
    <source>
        <dbReference type="EMBL" id="KAJ3252179.1"/>
    </source>
</evidence>
<dbReference type="InterPro" id="IPR023393">
    <property type="entry name" value="START-like_dom_sf"/>
</dbReference>
<keyword evidence="3" id="KW-1185">Reference proteome</keyword>
<dbReference type="CDD" id="cd00177">
    <property type="entry name" value="START"/>
    <property type="match status" value="1"/>
</dbReference>
<evidence type="ECO:0000259" key="1">
    <source>
        <dbReference type="PROSITE" id="PS50848"/>
    </source>
</evidence>
<dbReference type="GO" id="GO:0008289">
    <property type="term" value="F:lipid binding"/>
    <property type="evidence" value="ECO:0007669"/>
    <property type="project" value="InterPro"/>
</dbReference>
<name>A0AAD5Y0Q2_9FUNG</name>
<dbReference type="GO" id="GO:0005737">
    <property type="term" value="C:cytoplasm"/>
    <property type="evidence" value="ECO:0007669"/>
    <property type="project" value="UniProtKB-ARBA"/>
</dbReference>
<comment type="caution">
    <text evidence="2">The sequence shown here is derived from an EMBL/GenBank/DDBJ whole genome shotgun (WGS) entry which is preliminary data.</text>
</comment>
<dbReference type="SUPFAM" id="SSF55961">
    <property type="entry name" value="Bet v1-like"/>
    <property type="match status" value="1"/>
</dbReference>
<dbReference type="InterPro" id="IPR002913">
    <property type="entry name" value="START_lipid-bd_dom"/>
</dbReference>
<proteinExistence type="predicted"/>
<organism evidence="2 3">
    <name type="scientific">Boothiomyces macroporosus</name>
    <dbReference type="NCBI Taxonomy" id="261099"/>
    <lineage>
        <taxon>Eukaryota</taxon>
        <taxon>Fungi</taxon>
        <taxon>Fungi incertae sedis</taxon>
        <taxon>Chytridiomycota</taxon>
        <taxon>Chytridiomycota incertae sedis</taxon>
        <taxon>Chytridiomycetes</taxon>
        <taxon>Rhizophydiales</taxon>
        <taxon>Terramycetaceae</taxon>
        <taxon>Boothiomyces</taxon>
    </lineage>
</organism>
<evidence type="ECO:0000313" key="3">
    <source>
        <dbReference type="Proteomes" id="UP001210925"/>
    </source>
</evidence>
<dbReference type="Pfam" id="PF01852">
    <property type="entry name" value="START"/>
    <property type="match status" value="1"/>
</dbReference>
<dbReference type="Gene3D" id="3.30.530.20">
    <property type="match status" value="1"/>
</dbReference>
<reference evidence="2" key="1">
    <citation type="submission" date="2020-05" db="EMBL/GenBank/DDBJ databases">
        <title>Phylogenomic resolution of chytrid fungi.</title>
        <authorList>
            <person name="Stajich J.E."/>
            <person name="Amses K."/>
            <person name="Simmons R."/>
            <person name="Seto K."/>
            <person name="Myers J."/>
            <person name="Bonds A."/>
            <person name="Quandt C.A."/>
            <person name="Barry K."/>
            <person name="Liu P."/>
            <person name="Grigoriev I."/>
            <person name="Longcore J.E."/>
            <person name="James T.Y."/>
        </authorList>
    </citation>
    <scope>NUCLEOTIDE SEQUENCE</scope>
    <source>
        <strain evidence="2">PLAUS21</strain>
    </source>
</reference>
<dbReference type="PANTHER" id="PTHR19308:SF14">
    <property type="entry name" value="START DOMAIN-CONTAINING PROTEIN"/>
    <property type="match status" value="1"/>
</dbReference>
<dbReference type="EMBL" id="JADGKB010000151">
    <property type="protein sequence ID" value="KAJ3252179.1"/>
    <property type="molecule type" value="Genomic_DNA"/>
</dbReference>
<protein>
    <recommendedName>
        <fullName evidence="1">START domain-containing protein</fullName>
    </recommendedName>
</protein>
<dbReference type="PANTHER" id="PTHR19308">
    <property type="entry name" value="PHOSPHATIDYLCHOLINE TRANSFER PROTEIN"/>
    <property type="match status" value="1"/>
</dbReference>
<dbReference type="AlphaFoldDB" id="A0AAD5Y0Q2"/>
<dbReference type="Proteomes" id="UP001210925">
    <property type="component" value="Unassembled WGS sequence"/>
</dbReference>
<feature type="domain" description="START" evidence="1">
    <location>
        <begin position="47"/>
        <end position="208"/>
    </location>
</feature>